<dbReference type="PANTHER" id="PTHR45832">
    <property type="entry name" value="SERINE/THREONINE-PROTEIN KINASE SAMKA-RELATED-RELATED"/>
    <property type="match status" value="1"/>
</dbReference>
<dbReference type="Gene3D" id="1.10.510.10">
    <property type="entry name" value="Transferase(Phosphotransferase) domain 1"/>
    <property type="match status" value="1"/>
</dbReference>
<dbReference type="PROSITE" id="PS50011">
    <property type="entry name" value="PROTEIN_KINASE_DOM"/>
    <property type="match status" value="1"/>
</dbReference>
<keyword evidence="2" id="KW-0723">Serine/threonine-protein kinase</keyword>
<dbReference type="EC" id="2.7.11.1" evidence="1"/>
<proteinExistence type="predicted"/>
<evidence type="ECO:0000256" key="7">
    <source>
        <dbReference type="SAM" id="MobiDB-lite"/>
    </source>
</evidence>
<keyword evidence="3" id="KW-0808">Transferase</keyword>
<evidence type="ECO:0000313" key="11">
    <source>
        <dbReference type="RefSeq" id="XP_060042541.1"/>
    </source>
</evidence>
<feature type="domain" description="CRIB" evidence="9">
    <location>
        <begin position="11"/>
        <end position="24"/>
    </location>
</feature>
<dbReference type="PROSITE" id="PS50108">
    <property type="entry name" value="CRIB"/>
    <property type="match status" value="1"/>
</dbReference>
<dbReference type="InterPro" id="IPR000719">
    <property type="entry name" value="Prot_kinase_dom"/>
</dbReference>
<feature type="region of interest" description="Disordered" evidence="7">
    <location>
        <begin position="226"/>
        <end position="245"/>
    </location>
</feature>
<protein>
    <recommendedName>
        <fullName evidence="1">non-specific serine/threonine protein kinase</fullName>
        <ecNumber evidence="1">2.7.11.1</ecNumber>
    </recommendedName>
</protein>
<dbReference type="GeneID" id="103128679"/>
<evidence type="ECO:0000256" key="6">
    <source>
        <dbReference type="ARBA" id="ARBA00022840"/>
    </source>
</evidence>
<reference evidence="10" key="1">
    <citation type="submission" date="2025-05" db="UniProtKB">
        <authorList>
            <consortium name="RefSeq"/>
        </authorList>
    </citation>
    <scope>NUCLEOTIDE SEQUENCE [LARGE SCALE GENOMIC DNA]</scope>
</reference>
<dbReference type="Gene3D" id="3.30.200.20">
    <property type="entry name" value="Phosphorylase Kinase, domain 1"/>
    <property type="match status" value="1"/>
</dbReference>
<dbReference type="Pfam" id="PF00786">
    <property type="entry name" value="PBD"/>
    <property type="match status" value="1"/>
</dbReference>
<dbReference type="GO" id="GO:0016301">
    <property type="term" value="F:kinase activity"/>
    <property type="evidence" value="ECO:0007669"/>
    <property type="project" value="UniProtKB-KW"/>
</dbReference>
<dbReference type="Gene3D" id="3.90.810.10">
    <property type="entry name" value="CRIB domain"/>
    <property type="match status" value="1"/>
</dbReference>
<dbReference type="InterPro" id="IPR000095">
    <property type="entry name" value="CRIB_dom"/>
</dbReference>
<evidence type="ECO:0000259" key="9">
    <source>
        <dbReference type="PROSITE" id="PS50108"/>
    </source>
</evidence>
<evidence type="ECO:0000256" key="3">
    <source>
        <dbReference type="ARBA" id="ARBA00022679"/>
    </source>
</evidence>
<dbReference type="InterPro" id="IPR036936">
    <property type="entry name" value="CRIB_dom_sf"/>
</dbReference>
<feature type="region of interest" description="Disordered" evidence="7">
    <location>
        <begin position="97"/>
        <end position="120"/>
    </location>
</feature>
<keyword evidence="10" id="KW-1185">Reference proteome</keyword>
<evidence type="ECO:0000259" key="8">
    <source>
        <dbReference type="PROSITE" id="PS50011"/>
    </source>
</evidence>
<accession>A0ABM3X159</accession>
<dbReference type="SUPFAM" id="SSF56112">
    <property type="entry name" value="Protein kinase-like (PK-like)"/>
    <property type="match status" value="1"/>
</dbReference>
<dbReference type="InterPro" id="IPR051931">
    <property type="entry name" value="PAK3-like"/>
</dbReference>
<feature type="region of interest" description="Disordered" evidence="7">
    <location>
        <begin position="1"/>
        <end position="29"/>
    </location>
</feature>
<dbReference type="InterPro" id="IPR011009">
    <property type="entry name" value="Kinase-like_dom_sf"/>
</dbReference>
<dbReference type="PANTHER" id="PTHR45832:SF4">
    <property type="entry name" value="NON-SPECIFIC SERINE_THREONINE PROTEIN KINASE"/>
    <property type="match status" value="1"/>
</dbReference>
<organism evidence="10 11">
    <name type="scientific">Erinaceus europaeus</name>
    <name type="common">Western European hedgehog</name>
    <dbReference type="NCBI Taxonomy" id="9365"/>
    <lineage>
        <taxon>Eukaryota</taxon>
        <taxon>Metazoa</taxon>
        <taxon>Chordata</taxon>
        <taxon>Craniata</taxon>
        <taxon>Vertebrata</taxon>
        <taxon>Euteleostomi</taxon>
        <taxon>Mammalia</taxon>
        <taxon>Eutheria</taxon>
        <taxon>Laurasiatheria</taxon>
        <taxon>Eulipotyphla</taxon>
        <taxon>Erinaceidae</taxon>
        <taxon>Erinaceinae</taxon>
        <taxon>Erinaceus</taxon>
    </lineage>
</organism>
<dbReference type="InterPro" id="IPR033923">
    <property type="entry name" value="PAK_BD"/>
</dbReference>
<reference evidence="11" key="2">
    <citation type="submission" date="2025-08" db="UniProtKB">
        <authorList>
            <consortium name="RefSeq"/>
        </authorList>
    </citation>
    <scope>IDENTIFICATION</scope>
</reference>
<dbReference type="RefSeq" id="XP_060042541.1">
    <property type="nucleotide sequence ID" value="XM_060186558.1"/>
</dbReference>
<evidence type="ECO:0000313" key="10">
    <source>
        <dbReference type="Proteomes" id="UP001652624"/>
    </source>
</evidence>
<dbReference type="Pfam" id="PF00069">
    <property type="entry name" value="Pkinase"/>
    <property type="match status" value="1"/>
</dbReference>
<feature type="region of interest" description="Disordered" evidence="7">
    <location>
        <begin position="260"/>
        <end position="292"/>
    </location>
</feature>
<keyword evidence="6" id="KW-0067">ATP-binding</keyword>
<keyword evidence="4" id="KW-0547">Nucleotide-binding</keyword>
<evidence type="ECO:0000256" key="2">
    <source>
        <dbReference type="ARBA" id="ARBA00022527"/>
    </source>
</evidence>
<evidence type="ECO:0000256" key="5">
    <source>
        <dbReference type="ARBA" id="ARBA00022777"/>
    </source>
</evidence>
<feature type="domain" description="Protein kinase" evidence="8">
    <location>
        <begin position="234"/>
        <end position="536"/>
    </location>
</feature>
<dbReference type="Proteomes" id="UP001652624">
    <property type="component" value="Chromosome 1"/>
</dbReference>
<evidence type="ECO:0000256" key="1">
    <source>
        <dbReference type="ARBA" id="ARBA00012513"/>
    </source>
</evidence>
<dbReference type="SMART" id="SM00285">
    <property type="entry name" value="PBD"/>
    <property type="match status" value="1"/>
</dbReference>
<keyword evidence="5 11" id="KW-0418">Kinase</keyword>
<feature type="compositionally biased region" description="Polar residues" evidence="7">
    <location>
        <begin position="271"/>
        <end position="291"/>
    </location>
</feature>
<dbReference type="CDD" id="cd01093">
    <property type="entry name" value="CRIB_PAK_like"/>
    <property type="match status" value="1"/>
</dbReference>
<gene>
    <name evidence="11" type="primary">PAK5</name>
</gene>
<sequence>MFGKKKKKIEISGPSNFEHRVHTGFDPQEQKFTGLPQQWHSLLADTANRPKPMVDPSCITPIQLAPMKTIVRGNKPCKESSINGLLEDFDNISVTRSNSLRKESPPTPDQGACSHGQGHREENGFITFSQYSSESDTTADYTTEKYREKNLYGDDLDPYYKGSHATKQNGHLMKMKHGEAYYSETKPLKSDVARFPVDYHTHLDSLSKPGEYSDLKWDFQRASSSSPLDYSFQYTPSRTAGTSGYSKESLAYSESDWGPSLDDYDRRPKSSYLNQTSPQPTMRQRSRSGSGLQEPMMPFGASAFKTHPQGHSYNSYTYPRLSEPTMCIPKVVIMRDYHHDNVVDMYNSYLVSDELWVVMEFLEGGALTDIVTHTRMNEEQIATVCLSVLNALSYLHNQGVIHRDIKSDSILLTSDGRIKLSDFGFCAQVSKEVPKRKSLVGTPYWMAPEVISRLPYGTEVDIWSLGIMVIEMIDGEPPYFNEPPLQAMRRIRDSLPPRVKDLHKVSAVLRGFLDLMLVREPSQRATAQELLGHPFLKLAGPPSCIVPLMRQYRHH</sequence>
<evidence type="ECO:0000256" key="4">
    <source>
        <dbReference type="ARBA" id="ARBA00022741"/>
    </source>
</evidence>
<name>A0ABM3X159_ERIEU</name>